<comment type="caution">
    <text evidence="1">The sequence shown here is derived from an EMBL/GenBank/DDBJ whole genome shotgun (WGS) entry which is preliminary data.</text>
</comment>
<protein>
    <submittedName>
        <fullName evidence="1">Uncharacterized protein</fullName>
    </submittedName>
</protein>
<reference evidence="1 2" key="1">
    <citation type="submission" date="2019-09" db="EMBL/GenBank/DDBJ databases">
        <title>Screening of Novel Bioactive Compounds from Soil-Associated.</title>
        <authorList>
            <person name="Zhao S."/>
        </authorList>
    </citation>
    <scope>NUCLEOTIDE SEQUENCE [LARGE SCALE GENOMIC DNA]</scope>
    <source>
        <strain evidence="1 2">HIT-DPA4</strain>
    </source>
</reference>
<sequence length="166" mass="18663">MATENPDARRIGSATGGGRQEELLESLLKQLTVLTEEMRNANLIQLHRFMAEQTGRALADPALSEALSTLQGVSASKRRQLLFVNAHYSAIVLNHRLGAVDWNELIGHLRVWCVNRVFQEYWEMTGDHRKSLPRQSLEARVGQAVDAMMEELADGPDEWWVVGPSE</sequence>
<dbReference type="EMBL" id="VZRB01000016">
    <property type="protein sequence ID" value="KAB1144109.1"/>
    <property type="molecule type" value="Genomic_DNA"/>
</dbReference>
<dbReference type="Proteomes" id="UP000442707">
    <property type="component" value="Unassembled WGS sequence"/>
</dbReference>
<keyword evidence="2" id="KW-1185">Reference proteome</keyword>
<evidence type="ECO:0000313" key="2">
    <source>
        <dbReference type="Proteomes" id="UP000442707"/>
    </source>
</evidence>
<gene>
    <name evidence="1" type="ORF">F7R91_22365</name>
</gene>
<name>A0A6H9UZB3_9ACTN</name>
<dbReference type="RefSeq" id="WP_150950881.1">
    <property type="nucleotide sequence ID" value="NZ_VZRB01000016.1"/>
</dbReference>
<organism evidence="1 2">
    <name type="scientific">Streptomyces luteolifulvus</name>
    <dbReference type="NCBI Taxonomy" id="2615112"/>
    <lineage>
        <taxon>Bacteria</taxon>
        <taxon>Bacillati</taxon>
        <taxon>Actinomycetota</taxon>
        <taxon>Actinomycetes</taxon>
        <taxon>Kitasatosporales</taxon>
        <taxon>Streptomycetaceae</taxon>
        <taxon>Streptomyces</taxon>
    </lineage>
</organism>
<dbReference type="AlphaFoldDB" id="A0A6H9UZB3"/>
<dbReference type="InterPro" id="IPR045728">
    <property type="entry name" value="DUF6082"/>
</dbReference>
<dbReference type="Pfam" id="PF19560">
    <property type="entry name" value="DUF6082"/>
    <property type="match status" value="1"/>
</dbReference>
<proteinExistence type="predicted"/>
<accession>A0A6H9UZB3</accession>
<evidence type="ECO:0000313" key="1">
    <source>
        <dbReference type="EMBL" id="KAB1144109.1"/>
    </source>
</evidence>